<keyword evidence="2" id="KW-1185">Reference proteome</keyword>
<dbReference type="RefSeq" id="XP_066657055.1">
    <property type="nucleotide sequence ID" value="XM_066795172.1"/>
</dbReference>
<protein>
    <submittedName>
        <fullName evidence="1">Uncharacterized protein</fullName>
    </submittedName>
</protein>
<organism evidence="1 2">
    <name type="scientific">Phyllosticta citribraziliensis</name>
    <dbReference type="NCBI Taxonomy" id="989973"/>
    <lineage>
        <taxon>Eukaryota</taxon>
        <taxon>Fungi</taxon>
        <taxon>Dikarya</taxon>
        <taxon>Ascomycota</taxon>
        <taxon>Pezizomycotina</taxon>
        <taxon>Dothideomycetes</taxon>
        <taxon>Dothideomycetes incertae sedis</taxon>
        <taxon>Botryosphaeriales</taxon>
        <taxon>Phyllostictaceae</taxon>
        <taxon>Phyllosticta</taxon>
    </lineage>
</organism>
<dbReference type="EMBL" id="JBBPEH010000004">
    <property type="protein sequence ID" value="KAK7539784.1"/>
    <property type="molecule type" value="Genomic_DNA"/>
</dbReference>
<proteinExistence type="predicted"/>
<gene>
    <name evidence="1" type="ORF">J3D65DRAFT_297288</name>
</gene>
<comment type="caution">
    <text evidence="1">The sequence shown here is derived from an EMBL/GenBank/DDBJ whole genome shotgun (WGS) entry which is preliminary data.</text>
</comment>
<dbReference type="GeneID" id="92028078"/>
<sequence>MAKSGRLDKDGNFSIEAGKPLHPGVFHLPPDIIENIIREHQKLVRDLCLVYQEELKLVITATRAEIPHCNEDDESSQYDAMAFGSLMLHLRLNGLPAEKKDFPTGLSANDVYQRMKPFQVKSGKHKHHTMCNNWYMDEDIEDQMRCHLLRMPSALSKVHHRHLQRQAKKLGL</sequence>
<name>A0ABR1LX60_9PEZI</name>
<evidence type="ECO:0000313" key="2">
    <source>
        <dbReference type="Proteomes" id="UP001360953"/>
    </source>
</evidence>
<reference evidence="1 2" key="1">
    <citation type="submission" date="2024-04" db="EMBL/GenBank/DDBJ databases">
        <title>Phyllosticta paracitricarpa is synonymous to the EU quarantine fungus P. citricarpa based on phylogenomic analyses.</title>
        <authorList>
            <consortium name="Lawrence Berkeley National Laboratory"/>
            <person name="Van ingen-buijs V.A."/>
            <person name="Van westerhoven A.C."/>
            <person name="Haridas S."/>
            <person name="Skiadas P."/>
            <person name="Martin F."/>
            <person name="Groenewald J.Z."/>
            <person name="Crous P.W."/>
            <person name="Seidl M.F."/>
        </authorList>
    </citation>
    <scope>NUCLEOTIDE SEQUENCE [LARGE SCALE GENOMIC DNA]</scope>
    <source>
        <strain evidence="1 2">CPC 17464</strain>
    </source>
</reference>
<accession>A0ABR1LX60</accession>
<evidence type="ECO:0000313" key="1">
    <source>
        <dbReference type="EMBL" id="KAK7539784.1"/>
    </source>
</evidence>
<dbReference type="Proteomes" id="UP001360953">
    <property type="component" value="Unassembled WGS sequence"/>
</dbReference>